<evidence type="ECO:0000313" key="1">
    <source>
        <dbReference type="EMBL" id="SEE17547.1"/>
    </source>
</evidence>
<dbReference type="Proteomes" id="UP000198992">
    <property type="component" value="Unassembled WGS sequence"/>
</dbReference>
<evidence type="ECO:0008006" key="3">
    <source>
        <dbReference type="Google" id="ProtNLM"/>
    </source>
</evidence>
<dbReference type="OrthoDB" id="8129627at2"/>
<dbReference type="RefSeq" id="WP_092124424.1">
    <property type="nucleotide sequence ID" value="NZ_FNTH01000001.1"/>
</dbReference>
<protein>
    <recommendedName>
        <fullName evidence="3">DUF2946 domain-containing protein</fullName>
    </recommendedName>
</protein>
<evidence type="ECO:0000313" key="2">
    <source>
        <dbReference type="Proteomes" id="UP000198992"/>
    </source>
</evidence>
<dbReference type="AlphaFoldDB" id="A0A1H5GP97"/>
<reference evidence="1 2" key="1">
    <citation type="submission" date="2016-10" db="EMBL/GenBank/DDBJ databases">
        <authorList>
            <person name="de Groot N.N."/>
        </authorList>
    </citation>
    <scope>NUCLEOTIDE SEQUENCE [LARGE SCALE GENOMIC DNA]</scope>
    <source>
        <strain evidence="1 2">MT12</strain>
    </source>
</reference>
<accession>A0A1H5GP97</accession>
<proteinExistence type="predicted"/>
<name>A0A1H5GP97_9BRAD</name>
<sequence length="123" mass="13122">MKWFRSNIRHGARLALLALSIQFVLSFGHFHAIAPAYATTSLAAHVENVSRGAPYSNPDSDQAADLCAICAVVAMVNSAMPTPALPPLQLPDAAALLAWHIGNYAAPLDIGRLHYQPRAPPIS</sequence>
<organism evidence="1 2">
    <name type="scientific">Bradyrhizobium erythrophlei</name>
    <dbReference type="NCBI Taxonomy" id="1437360"/>
    <lineage>
        <taxon>Bacteria</taxon>
        <taxon>Pseudomonadati</taxon>
        <taxon>Pseudomonadota</taxon>
        <taxon>Alphaproteobacteria</taxon>
        <taxon>Hyphomicrobiales</taxon>
        <taxon>Nitrobacteraceae</taxon>
        <taxon>Bradyrhizobium</taxon>
    </lineage>
</organism>
<gene>
    <name evidence="1" type="ORF">SAMN05444164_7176</name>
</gene>
<dbReference type="EMBL" id="FNTH01000001">
    <property type="protein sequence ID" value="SEE17547.1"/>
    <property type="molecule type" value="Genomic_DNA"/>
</dbReference>